<dbReference type="Pfam" id="PF16043">
    <property type="entry name" value="DUF4795"/>
    <property type="match status" value="1"/>
</dbReference>
<evidence type="ECO:0000256" key="1">
    <source>
        <dbReference type="SAM" id="Coils"/>
    </source>
</evidence>
<name>A0A9D4B781_9SAUR</name>
<gene>
    <name evidence="4" type="ORF">KIL84_004763</name>
</gene>
<evidence type="ECO:0000313" key="5">
    <source>
        <dbReference type="Proteomes" id="UP000827986"/>
    </source>
</evidence>
<dbReference type="PANTHER" id="PTHR46766:SF1">
    <property type="entry name" value="GLUTAMINE-RICH PROTEIN 2"/>
    <property type="match status" value="1"/>
</dbReference>
<evidence type="ECO:0000259" key="3">
    <source>
        <dbReference type="Pfam" id="PF16043"/>
    </source>
</evidence>
<feature type="coiled-coil region" evidence="1">
    <location>
        <begin position="780"/>
        <end position="853"/>
    </location>
</feature>
<feature type="compositionally biased region" description="Polar residues" evidence="2">
    <location>
        <begin position="340"/>
        <end position="354"/>
    </location>
</feature>
<organism evidence="4 5">
    <name type="scientific">Mauremys mutica</name>
    <name type="common">yellowpond turtle</name>
    <dbReference type="NCBI Taxonomy" id="74926"/>
    <lineage>
        <taxon>Eukaryota</taxon>
        <taxon>Metazoa</taxon>
        <taxon>Chordata</taxon>
        <taxon>Craniata</taxon>
        <taxon>Vertebrata</taxon>
        <taxon>Euteleostomi</taxon>
        <taxon>Archelosauria</taxon>
        <taxon>Testudinata</taxon>
        <taxon>Testudines</taxon>
        <taxon>Cryptodira</taxon>
        <taxon>Durocryptodira</taxon>
        <taxon>Testudinoidea</taxon>
        <taxon>Geoemydidae</taxon>
        <taxon>Geoemydinae</taxon>
        <taxon>Mauremys</taxon>
    </lineage>
</organism>
<feature type="compositionally biased region" description="Low complexity" evidence="2">
    <location>
        <begin position="355"/>
        <end position="411"/>
    </location>
</feature>
<keyword evidence="1" id="KW-0175">Coiled coil</keyword>
<accession>A0A9D4B781</accession>
<comment type="caution">
    <text evidence="4">The sequence shown here is derived from an EMBL/GenBank/DDBJ whole genome shotgun (WGS) entry which is preliminary data.</text>
</comment>
<sequence>MALISLLELADLSIGTPEIGVVNFNALHTLLHAIIKQLNLQDVKAEMHDEKPKPPEPVPLQEEERKGKRDESEDFPYADLEKKVIGVAAQVHGVEAKVVGVAAQVHGVEDQVHGVKSQVHGIGEQVQGLEKQMAALEKLPSGTDLLERTKSSSPNGSAVADMWQMMQMKKKIEANENGISKNLQLDTQEIGNQLQTCIADQKNLDNDVRNLERRINLYPSPEEMYNMVRWEVLEDCLVTGKGKSPPTEAQSVDPSLGQPSPAEQPASVMDAQARKPSAPWAGAPGSQPGSPSSRPGTPGMQAGTRAGMAAVQPAARAGTPGTRGGTPEAQAITPVAQPGSPRTQPGAQPGSPRTQPGAQPGSAGAQPAAQPGFPGAQPAAQPGFPGAQPAAQPGFPGAQPGSPGAQAGAPGIQPNFPGTWPSSPVTQVGPPGVWPGAPGAQAGYLGTPADTSAFQPTSPAAGPSALAAQLAIPPGPHSAVTSPASPFQEKDKRQTSSMPRESSGSSSASSRYSDTVEALRQVGQLTDLYAALQEQINHLEQFKCSRADLDKLRQFLSDAVPKNLSSMPADLMDQLSSLKATAEDMKDVKAKVRKLENVLEAEVATEADQKVKGSSQINLQLGYLRSTVHDIEKELQELREQQDHGKAKLEQSVTDTALYLQEQLDKLRSIIENMMTSSSTLLSMSMPTSPEPGEAAPHGTCPACSLDVSEQVSQLFKRYEQLQDLISSFMTRHAESKPAKRPPLRSQDEELLSRIQNTILQVQGDCENLSATTGNLIEDHRQKQKDIALLFQSLEKLEKEKANKEHLETEIDVKADKIALAGKVSRTQFDATTEQLNKMMQDLVNKMSGQEQDWHKVLDKILVEMDSKLDRLELDPFRQQLEERWKAIRKQLKERAPQYAADDAAGIRKRLMAHFHCISCDRPLEMVVPGPTIMTIPSVPGLPSHRSLRPYTVYELEQVRQHTRSDKMAEMAEYGYLSMPRRCGGSHTLTYPYRRYTRLQQIAQCMPVHPEETAMLTVMKHEEVDILGLDGHIYKGRMDTRLPSISAKDGPLKSKPKMSRSSSQRQPTLMDAAGIPARPHSAKLSSPSNSGTARSLKDRPVSSEGRLSRVDLTHLSASTPPPEEGREDSPTQEKETLELQLDLPMRRQSAEQPAPLQ</sequence>
<feature type="coiled-coil region" evidence="1">
    <location>
        <begin position="578"/>
        <end position="648"/>
    </location>
</feature>
<feature type="compositionally biased region" description="Basic and acidic residues" evidence="2">
    <location>
        <begin position="62"/>
        <end position="71"/>
    </location>
</feature>
<dbReference type="InterPro" id="IPR032013">
    <property type="entry name" value="DUF4795"/>
</dbReference>
<feature type="compositionally biased region" description="Low complexity" evidence="2">
    <location>
        <begin position="276"/>
        <end position="299"/>
    </location>
</feature>
<protein>
    <recommendedName>
        <fullName evidence="3">DUF4795 domain-containing protein</fullName>
    </recommendedName>
</protein>
<proteinExistence type="predicted"/>
<evidence type="ECO:0000256" key="2">
    <source>
        <dbReference type="SAM" id="MobiDB-lite"/>
    </source>
</evidence>
<feature type="region of interest" description="Disordered" evidence="2">
    <location>
        <begin position="46"/>
        <end position="75"/>
    </location>
</feature>
<dbReference type="PANTHER" id="PTHR46766">
    <property type="entry name" value="GLUTAMINE-RICH PROTEIN 2"/>
    <property type="match status" value="1"/>
</dbReference>
<reference evidence="4" key="1">
    <citation type="submission" date="2021-09" db="EMBL/GenBank/DDBJ databases">
        <title>The genome of Mauremys mutica provides insights into the evolution of semi-aquatic lifestyle.</title>
        <authorList>
            <person name="Gong S."/>
            <person name="Gao Y."/>
        </authorList>
    </citation>
    <scope>NUCLEOTIDE SEQUENCE</scope>
    <source>
        <strain evidence="4">MM-2020</strain>
        <tissue evidence="4">Muscle</tissue>
    </source>
</reference>
<feature type="compositionally biased region" description="Low complexity" evidence="2">
    <location>
        <begin position="427"/>
        <end position="443"/>
    </location>
</feature>
<dbReference type="Proteomes" id="UP000827986">
    <property type="component" value="Unassembled WGS sequence"/>
</dbReference>
<feature type="compositionally biased region" description="Basic and acidic residues" evidence="2">
    <location>
        <begin position="1095"/>
        <end position="1112"/>
    </location>
</feature>
<feature type="compositionally biased region" description="Polar residues" evidence="2">
    <location>
        <begin position="1083"/>
        <end position="1093"/>
    </location>
</feature>
<feature type="compositionally biased region" description="Low complexity" evidence="2">
    <location>
        <begin position="496"/>
        <end position="512"/>
    </location>
</feature>
<dbReference type="EMBL" id="JAHDVG010000466">
    <property type="protein sequence ID" value="KAH1183271.1"/>
    <property type="molecule type" value="Genomic_DNA"/>
</dbReference>
<feature type="domain" description="DUF4795" evidence="3">
    <location>
        <begin position="745"/>
        <end position="951"/>
    </location>
</feature>
<dbReference type="AlphaFoldDB" id="A0A9D4B781"/>
<keyword evidence="5" id="KW-1185">Reference proteome</keyword>
<feature type="compositionally biased region" description="Basic and acidic residues" evidence="2">
    <location>
        <begin position="1123"/>
        <end position="1137"/>
    </location>
</feature>
<evidence type="ECO:0000313" key="4">
    <source>
        <dbReference type="EMBL" id="KAH1183271.1"/>
    </source>
</evidence>
<feature type="region of interest" description="Disordered" evidence="2">
    <location>
        <begin position="1040"/>
        <end position="1157"/>
    </location>
</feature>
<feature type="compositionally biased region" description="Low complexity" evidence="2">
    <location>
        <begin position="458"/>
        <end position="471"/>
    </location>
</feature>
<feature type="region of interest" description="Disordered" evidence="2">
    <location>
        <begin position="241"/>
        <end position="512"/>
    </location>
</feature>